<proteinExistence type="predicted"/>
<name>C0DY04_EIKCO</name>
<dbReference type="AlphaFoldDB" id="C0DY04"/>
<organism evidence="1 2">
    <name type="scientific">Eikenella corrodens ATCC 23834</name>
    <dbReference type="NCBI Taxonomy" id="546274"/>
    <lineage>
        <taxon>Bacteria</taxon>
        <taxon>Pseudomonadati</taxon>
        <taxon>Pseudomonadota</taxon>
        <taxon>Betaproteobacteria</taxon>
        <taxon>Neisseriales</taxon>
        <taxon>Neisseriaceae</taxon>
        <taxon>Eikenella</taxon>
    </lineage>
</organism>
<reference evidence="1 2" key="1">
    <citation type="submission" date="2009-01" db="EMBL/GenBank/DDBJ databases">
        <authorList>
            <person name="Fulton L."/>
            <person name="Clifton S."/>
            <person name="Chinwalla A.T."/>
            <person name="Mitreva M."/>
            <person name="Sodergren E."/>
            <person name="Weinstock G."/>
            <person name="Clifton S."/>
            <person name="Dooling D.J."/>
            <person name="Fulton B."/>
            <person name="Minx P."/>
            <person name="Pepin K.H."/>
            <person name="Johnson M."/>
            <person name="Bhonagiri V."/>
            <person name="Nash W.E."/>
            <person name="Mardis E.R."/>
            <person name="Wilson R.K."/>
        </authorList>
    </citation>
    <scope>NUCLEOTIDE SEQUENCE [LARGE SCALE GENOMIC DNA]</scope>
    <source>
        <strain evidence="1 2">ATCC 23834</strain>
    </source>
</reference>
<dbReference type="Proteomes" id="UP000005837">
    <property type="component" value="Unassembled WGS sequence"/>
</dbReference>
<accession>C0DY04</accession>
<gene>
    <name evidence="1" type="ORF">EIKCOROL_02266</name>
</gene>
<protein>
    <submittedName>
        <fullName evidence="1">Uncharacterized protein</fullName>
    </submittedName>
</protein>
<dbReference type="HOGENOM" id="CLU_3161462_0_0_4"/>
<comment type="caution">
    <text evidence="1">The sequence shown here is derived from an EMBL/GenBank/DDBJ whole genome shotgun (WGS) entry which is preliminary data.</text>
</comment>
<evidence type="ECO:0000313" key="1">
    <source>
        <dbReference type="EMBL" id="EEG23021.1"/>
    </source>
</evidence>
<feature type="non-terminal residue" evidence="1">
    <location>
        <position position="48"/>
    </location>
</feature>
<sequence length="48" mass="5224">MHSFIAYLNLAISLFGLWATVSRIGDALHFLNKFAGYDNSSGVTIGAY</sequence>
<dbReference type="EMBL" id="ACEA01000051">
    <property type="protein sequence ID" value="EEG23021.1"/>
    <property type="molecule type" value="Genomic_DNA"/>
</dbReference>
<evidence type="ECO:0000313" key="2">
    <source>
        <dbReference type="Proteomes" id="UP000005837"/>
    </source>
</evidence>